<dbReference type="Proteomes" id="UP000325255">
    <property type="component" value="Unassembled WGS sequence"/>
</dbReference>
<dbReference type="RefSeq" id="WP_150043725.1">
    <property type="nucleotide sequence ID" value="NZ_OW485601.1"/>
</dbReference>
<sequence length="465" mass="49173">MTRDLVVEGLEVRSADAALVRGVGLRARAGVPLSLIGETGSGKTLVAEAVMGTLAPDLAARGRIVLEGVAYDAADPGPRRGLWGRGLALLPQEPWLALDALMRGVFQVEEVHRFVRGAGREAALRAALEDLAGLGLQAAARKFPFQLSGGMAQRVALAATRATAAPVLLADEPTKGLDAALRDTVGALLRVQAETGGVLLTITHDIALVRALGGEVAVMLEGEIVEHGPVAQVLDAPRHAYTRRLLAAEPAAWPARLPVATGAPVLQADGIGVTLGGRRVLHDLSLQVREGEWISVTGPSGSGKTTLGNLLLGLRRADAGRVRRAAHLPAIRFQKVYQDPVASFAPRRSLRAALRDVARRHGRPDKAWQALLPALRLSEALLDRRPDQVSGGELQRFALARALLVQPAFLFADEPTSRLDPVSQQETIALMQRACGESGCAVLLVTHDPALAARTADRCLELQAA</sequence>
<comment type="similarity">
    <text evidence="2">Belongs to the ABC transporter superfamily.</text>
</comment>
<dbReference type="PROSITE" id="PS50893">
    <property type="entry name" value="ABC_TRANSPORTER_2"/>
    <property type="match status" value="2"/>
</dbReference>
<dbReference type="PROSITE" id="PS00211">
    <property type="entry name" value="ABC_TRANSPORTER_1"/>
    <property type="match status" value="1"/>
</dbReference>
<keyword evidence="4" id="KW-1003">Cell membrane</keyword>
<feature type="domain" description="ABC transporter" evidence="8">
    <location>
        <begin position="266"/>
        <end position="465"/>
    </location>
</feature>
<dbReference type="Gene3D" id="3.40.50.300">
    <property type="entry name" value="P-loop containing nucleotide triphosphate hydrolases"/>
    <property type="match status" value="2"/>
</dbReference>
<protein>
    <submittedName>
        <fullName evidence="9">ABC transporter ATP-binding protein</fullName>
    </submittedName>
</protein>
<dbReference type="GO" id="GO:0005886">
    <property type="term" value="C:plasma membrane"/>
    <property type="evidence" value="ECO:0007669"/>
    <property type="project" value="UniProtKB-SubCell"/>
</dbReference>
<evidence type="ECO:0000256" key="2">
    <source>
        <dbReference type="ARBA" id="ARBA00005417"/>
    </source>
</evidence>
<keyword evidence="3" id="KW-0813">Transport</keyword>
<dbReference type="InterPro" id="IPR027417">
    <property type="entry name" value="P-loop_NTPase"/>
</dbReference>
<dbReference type="InterPro" id="IPR003593">
    <property type="entry name" value="AAA+_ATPase"/>
</dbReference>
<evidence type="ECO:0000313" key="9">
    <source>
        <dbReference type="EMBL" id="KAA5609408.1"/>
    </source>
</evidence>
<dbReference type="InterPro" id="IPR003439">
    <property type="entry name" value="ABC_transporter-like_ATP-bd"/>
</dbReference>
<evidence type="ECO:0000313" key="10">
    <source>
        <dbReference type="Proteomes" id="UP000325255"/>
    </source>
</evidence>
<evidence type="ECO:0000256" key="4">
    <source>
        <dbReference type="ARBA" id="ARBA00022475"/>
    </source>
</evidence>
<dbReference type="PANTHER" id="PTHR43297:SF7">
    <property type="entry name" value="D,D-DIPEPTIDE TRANSPORT ATP-BINDING PROTEIN DDPD-RELATED"/>
    <property type="match status" value="1"/>
</dbReference>
<keyword evidence="10" id="KW-1185">Reference proteome</keyword>
<gene>
    <name evidence="9" type="ORF">F1189_24345</name>
</gene>
<evidence type="ECO:0000256" key="7">
    <source>
        <dbReference type="ARBA" id="ARBA00023136"/>
    </source>
</evidence>
<dbReference type="PANTHER" id="PTHR43297">
    <property type="entry name" value="OLIGOPEPTIDE TRANSPORT ATP-BINDING PROTEIN APPD"/>
    <property type="match status" value="1"/>
</dbReference>
<dbReference type="OrthoDB" id="9802264at2"/>
<proteinExistence type="inferred from homology"/>
<keyword evidence="7" id="KW-0472">Membrane</keyword>
<dbReference type="InterPro" id="IPR017871">
    <property type="entry name" value="ABC_transporter-like_CS"/>
</dbReference>
<dbReference type="SUPFAM" id="SSF52540">
    <property type="entry name" value="P-loop containing nucleoside triphosphate hydrolases"/>
    <property type="match status" value="2"/>
</dbReference>
<dbReference type="AlphaFoldDB" id="A0A5M6IPC0"/>
<evidence type="ECO:0000256" key="1">
    <source>
        <dbReference type="ARBA" id="ARBA00004417"/>
    </source>
</evidence>
<comment type="caution">
    <text evidence="9">The sequence shown here is derived from an EMBL/GenBank/DDBJ whole genome shotgun (WGS) entry which is preliminary data.</text>
</comment>
<comment type="subcellular location">
    <subcellularLocation>
        <location evidence="1">Cell inner membrane</location>
        <topology evidence="1">Peripheral membrane protein</topology>
    </subcellularLocation>
</comment>
<reference evidence="9 10" key="1">
    <citation type="submission" date="2019-09" db="EMBL/GenBank/DDBJ databases">
        <title>Genome sequence of Rhodovastum atsumiense, a diverse member of the Acetobacteraceae family of non-sulfur purple photosynthetic bacteria.</title>
        <authorList>
            <person name="Meyer T."/>
            <person name="Kyndt J."/>
        </authorList>
    </citation>
    <scope>NUCLEOTIDE SEQUENCE [LARGE SCALE GENOMIC DNA]</scope>
    <source>
        <strain evidence="9 10">DSM 21279</strain>
    </source>
</reference>
<dbReference type="InterPro" id="IPR050388">
    <property type="entry name" value="ABC_Ni/Peptide_Import"/>
</dbReference>
<evidence type="ECO:0000256" key="3">
    <source>
        <dbReference type="ARBA" id="ARBA00022448"/>
    </source>
</evidence>
<accession>A0A5M6IPC0</accession>
<dbReference type="GO" id="GO:0005524">
    <property type="term" value="F:ATP binding"/>
    <property type="evidence" value="ECO:0007669"/>
    <property type="project" value="UniProtKB-KW"/>
</dbReference>
<dbReference type="EMBL" id="VWPK01000051">
    <property type="protein sequence ID" value="KAA5609408.1"/>
    <property type="molecule type" value="Genomic_DNA"/>
</dbReference>
<evidence type="ECO:0000256" key="6">
    <source>
        <dbReference type="ARBA" id="ARBA00022840"/>
    </source>
</evidence>
<name>A0A5M6IPC0_9PROT</name>
<organism evidence="9 10">
    <name type="scientific">Rhodovastum atsumiense</name>
    <dbReference type="NCBI Taxonomy" id="504468"/>
    <lineage>
        <taxon>Bacteria</taxon>
        <taxon>Pseudomonadati</taxon>
        <taxon>Pseudomonadota</taxon>
        <taxon>Alphaproteobacteria</taxon>
        <taxon>Acetobacterales</taxon>
        <taxon>Acetobacteraceae</taxon>
        <taxon>Rhodovastum</taxon>
    </lineage>
</organism>
<dbReference type="Pfam" id="PF00005">
    <property type="entry name" value="ABC_tran"/>
    <property type="match status" value="2"/>
</dbReference>
<keyword evidence="6 9" id="KW-0067">ATP-binding</keyword>
<evidence type="ECO:0000256" key="5">
    <source>
        <dbReference type="ARBA" id="ARBA00022741"/>
    </source>
</evidence>
<keyword evidence="5" id="KW-0547">Nucleotide-binding</keyword>
<evidence type="ECO:0000259" key="8">
    <source>
        <dbReference type="PROSITE" id="PS50893"/>
    </source>
</evidence>
<dbReference type="GO" id="GO:0016887">
    <property type="term" value="F:ATP hydrolysis activity"/>
    <property type="evidence" value="ECO:0007669"/>
    <property type="project" value="InterPro"/>
</dbReference>
<feature type="domain" description="ABC transporter" evidence="8">
    <location>
        <begin position="5"/>
        <end position="246"/>
    </location>
</feature>
<dbReference type="SMART" id="SM00382">
    <property type="entry name" value="AAA"/>
    <property type="match status" value="2"/>
</dbReference>